<evidence type="ECO:0000259" key="4">
    <source>
        <dbReference type="PROSITE" id="PS50011"/>
    </source>
</evidence>
<evidence type="ECO:0000256" key="1">
    <source>
        <dbReference type="ARBA" id="ARBA00022741"/>
    </source>
</evidence>
<comment type="caution">
    <text evidence="5">The sequence shown here is derived from an EMBL/GenBank/DDBJ whole genome shotgun (WGS) entry which is preliminary data.</text>
</comment>
<evidence type="ECO:0000313" key="5">
    <source>
        <dbReference type="EMBL" id="KAF6020785.1"/>
    </source>
</evidence>
<keyword evidence="2" id="KW-0067">ATP-binding</keyword>
<protein>
    <submittedName>
        <fullName evidence="5">PASK</fullName>
    </submittedName>
</protein>
<dbReference type="AlphaFoldDB" id="A0A7J7J3V1"/>
<dbReference type="PROSITE" id="PS50011">
    <property type="entry name" value="PROTEIN_KINASE_DOM"/>
    <property type="match status" value="1"/>
</dbReference>
<evidence type="ECO:0000313" key="6">
    <source>
        <dbReference type="Proteomes" id="UP000593567"/>
    </source>
</evidence>
<proteinExistence type="predicted"/>
<dbReference type="OrthoDB" id="10252171at2759"/>
<accession>A0A7J7J3V1</accession>
<name>A0A7J7J3V1_BUGNE</name>
<feature type="domain" description="Protein kinase" evidence="4">
    <location>
        <begin position="1"/>
        <end position="63"/>
    </location>
</feature>
<dbReference type="Gene3D" id="1.10.510.10">
    <property type="entry name" value="Transferase(Phosphotransferase) domain 1"/>
    <property type="match status" value="1"/>
</dbReference>
<dbReference type="GO" id="GO:0005829">
    <property type="term" value="C:cytosol"/>
    <property type="evidence" value="ECO:0007669"/>
    <property type="project" value="TreeGrafter"/>
</dbReference>
<dbReference type="Proteomes" id="UP000593567">
    <property type="component" value="Unassembled WGS sequence"/>
</dbReference>
<dbReference type="GO" id="GO:0004674">
    <property type="term" value="F:protein serine/threonine kinase activity"/>
    <property type="evidence" value="ECO:0007669"/>
    <property type="project" value="TreeGrafter"/>
</dbReference>
<keyword evidence="1" id="KW-0547">Nucleotide-binding</keyword>
<dbReference type="GO" id="GO:0045719">
    <property type="term" value="P:negative regulation of glycogen biosynthetic process"/>
    <property type="evidence" value="ECO:0007669"/>
    <property type="project" value="TreeGrafter"/>
</dbReference>
<feature type="region of interest" description="Disordered" evidence="3">
    <location>
        <begin position="92"/>
        <end position="126"/>
    </location>
</feature>
<dbReference type="SUPFAM" id="SSF56112">
    <property type="entry name" value="Protein kinase-like (PK-like)"/>
    <property type="match status" value="1"/>
</dbReference>
<dbReference type="InterPro" id="IPR011009">
    <property type="entry name" value="Kinase-like_dom_sf"/>
</dbReference>
<keyword evidence="6" id="KW-1185">Reference proteome</keyword>
<organism evidence="5 6">
    <name type="scientific">Bugula neritina</name>
    <name type="common">Brown bryozoan</name>
    <name type="synonym">Sertularia neritina</name>
    <dbReference type="NCBI Taxonomy" id="10212"/>
    <lineage>
        <taxon>Eukaryota</taxon>
        <taxon>Metazoa</taxon>
        <taxon>Spiralia</taxon>
        <taxon>Lophotrochozoa</taxon>
        <taxon>Bryozoa</taxon>
        <taxon>Gymnolaemata</taxon>
        <taxon>Cheilostomatida</taxon>
        <taxon>Flustrina</taxon>
        <taxon>Buguloidea</taxon>
        <taxon>Bugulidae</taxon>
        <taxon>Bugula</taxon>
    </lineage>
</organism>
<dbReference type="EMBL" id="VXIV02003146">
    <property type="protein sequence ID" value="KAF6020785.1"/>
    <property type="molecule type" value="Genomic_DNA"/>
</dbReference>
<dbReference type="GO" id="GO:0005524">
    <property type="term" value="F:ATP binding"/>
    <property type="evidence" value="ECO:0007669"/>
    <property type="project" value="UniProtKB-KW"/>
</dbReference>
<dbReference type="GO" id="GO:0035556">
    <property type="term" value="P:intracellular signal transduction"/>
    <property type="evidence" value="ECO:0007669"/>
    <property type="project" value="TreeGrafter"/>
</dbReference>
<gene>
    <name evidence="5" type="ORF">EB796_020941</name>
</gene>
<dbReference type="GO" id="GO:0005634">
    <property type="term" value="C:nucleus"/>
    <property type="evidence" value="ECO:0007669"/>
    <property type="project" value="TreeGrafter"/>
</dbReference>
<dbReference type="InterPro" id="IPR000719">
    <property type="entry name" value="Prot_kinase_dom"/>
</dbReference>
<evidence type="ECO:0000256" key="2">
    <source>
        <dbReference type="ARBA" id="ARBA00022840"/>
    </source>
</evidence>
<dbReference type="PANTHER" id="PTHR24346">
    <property type="entry name" value="MAP/MICROTUBULE AFFINITY-REGULATING KINASE"/>
    <property type="match status" value="1"/>
</dbReference>
<sequence>MGVTLYTLIFGENPFYDVEETMHAVLRPPFEVSPALTQLIQWMLHPDPLFRARLRDIKTHKWITQPVYIEDYSWQEVLPNFEFCGNMAADNRPNPLDSSASEDNSAAENSDDDDVRQEMIRVLSNE</sequence>
<dbReference type="PANTHER" id="PTHR24346:SF51">
    <property type="entry name" value="PAS DOMAIN-CONTAINING SERINE_THREONINE-PROTEIN KINASE"/>
    <property type="match status" value="1"/>
</dbReference>
<evidence type="ECO:0000256" key="3">
    <source>
        <dbReference type="SAM" id="MobiDB-lite"/>
    </source>
</evidence>
<feature type="compositionally biased region" description="Low complexity" evidence="3">
    <location>
        <begin position="97"/>
        <end position="108"/>
    </location>
</feature>
<reference evidence="5" key="1">
    <citation type="submission" date="2020-06" db="EMBL/GenBank/DDBJ databases">
        <title>Draft genome of Bugula neritina, a colonial animal packing powerful symbionts and potential medicines.</title>
        <authorList>
            <person name="Rayko M."/>
        </authorList>
    </citation>
    <scope>NUCLEOTIDE SEQUENCE [LARGE SCALE GENOMIC DNA]</scope>
    <source>
        <strain evidence="5">Kwan_BN1</strain>
    </source>
</reference>